<evidence type="ECO:0000313" key="15">
    <source>
        <dbReference type="EMBL" id="MXP33371.1"/>
    </source>
</evidence>
<reference evidence="14 16" key="1">
    <citation type="submission" date="2019-12" db="EMBL/GenBank/DDBJ databases">
        <title>Genomic-based taxomic classification of the family Erythrobacteraceae.</title>
        <authorList>
            <person name="Xu L."/>
        </authorList>
    </citation>
    <scope>NUCLEOTIDE SEQUENCE [LARGE SCALE GENOMIC DNA]</scope>
    <source>
        <strain evidence="14 16">JCM 16677</strain>
    </source>
</reference>
<dbReference type="Pfam" id="PF01514">
    <property type="entry name" value="YscJ_FliF"/>
    <property type="match status" value="1"/>
</dbReference>
<comment type="caution">
    <text evidence="14">The sequence shown here is derived from an EMBL/GenBank/DDBJ whole genome shotgun (WGS) entry which is preliminary data.</text>
</comment>
<dbReference type="PIRSF" id="PIRSF004862">
    <property type="entry name" value="FliF"/>
    <property type="match status" value="1"/>
</dbReference>
<dbReference type="GO" id="GO:0003774">
    <property type="term" value="F:cytoskeletal motor activity"/>
    <property type="evidence" value="ECO:0007669"/>
    <property type="project" value="InterPro"/>
</dbReference>
<feature type="transmembrane region" description="Helical" evidence="11">
    <location>
        <begin position="424"/>
        <end position="446"/>
    </location>
</feature>
<evidence type="ECO:0000259" key="12">
    <source>
        <dbReference type="Pfam" id="PF01514"/>
    </source>
</evidence>
<proteinExistence type="inferred from homology"/>
<dbReference type="InterPro" id="IPR013556">
    <property type="entry name" value="Flag_M-ring_C"/>
</dbReference>
<evidence type="ECO:0000313" key="14">
    <source>
        <dbReference type="EMBL" id="MXP30611.1"/>
    </source>
</evidence>
<evidence type="ECO:0000256" key="5">
    <source>
        <dbReference type="ARBA" id="ARBA00022692"/>
    </source>
</evidence>
<evidence type="ECO:0000256" key="1">
    <source>
        <dbReference type="ARBA" id="ARBA00004117"/>
    </source>
</evidence>
<dbReference type="GO" id="GO:0071973">
    <property type="term" value="P:bacterial-type flagellum-dependent cell motility"/>
    <property type="evidence" value="ECO:0007669"/>
    <property type="project" value="InterPro"/>
</dbReference>
<dbReference type="EMBL" id="WTYE01000001">
    <property type="protein sequence ID" value="MXP30611.1"/>
    <property type="molecule type" value="Genomic_DNA"/>
</dbReference>
<dbReference type="InterPro" id="IPR000067">
    <property type="entry name" value="FlgMring_FliF"/>
</dbReference>
<dbReference type="PANTHER" id="PTHR30046">
    <property type="entry name" value="FLAGELLAR M-RING PROTEIN"/>
    <property type="match status" value="1"/>
</dbReference>
<dbReference type="EMBL" id="WTYE01000001">
    <property type="protein sequence ID" value="MXP33371.1"/>
    <property type="molecule type" value="Genomic_DNA"/>
</dbReference>
<evidence type="ECO:0000256" key="10">
    <source>
        <dbReference type="SAM" id="MobiDB-lite"/>
    </source>
</evidence>
<dbReference type="AlphaFoldDB" id="A0A845AP22"/>
<evidence type="ECO:0000259" key="13">
    <source>
        <dbReference type="Pfam" id="PF08345"/>
    </source>
</evidence>
<keyword evidence="7 11" id="KW-0472">Membrane</keyword>
<keyword evidence="8 9" id="KW-0975">Bacterial flagellum</keyword>
<dbReference type="GO" id="GO:0009431">
    <property type="term" value="C:bacterial-type flagellum basal body, MS ring"/>
    <property type="evidence" value="ECO:0007669"/>
    <property type="project" value="InterPro"/>
</dbReference>
<evidence type="ECO:0000256" key="9">
    <source>
        <dbReference type="PIRNR" id="PIRNR004862"/>
    </source>
</evidence>
<protein>
    <recommendedName>
        <fullName evidence="9">Flagellar M-ring protein</fullName>
    </recommendedName>
</protein>
<feature type="domain" description="Flagellar M-ring C-terminal" evidence="13">
    <location>
        <begin position="248"/>
        <end position="409"/>
    </location>
</feature>
<dbReference type="PRINTS" id="PR01009">
    <property type="entry name" value="FLGMRINGFLIF"/>
</dbReference>
<feature type="region of interest" description="Disordered" evidence="10">
    <location>
        <begin position="291"/>
        <end position="339"/>
    </location>
</feature>
<evidence type="ECO:0000256" key="8">
    <source>
        <dbReference type="ARBA" id="ARBA00023143"/>
    </source>
</evidence>
<keyword evidence="14" id="KW-0966">Cell projection</keyword>
<evidence type="ECO:0000256" key="4">
    <source>
        <dbReference type="ARBA" id="ARBA00022475"/>
    </source>
</evidence>
<evidence type="ECO:0000256" key="6">
    <source>
        <dbReference type="ARBA" id="ARBA00022989"/>
    </source>
</evidence>
<dbReference type="Gene3D" id="3.30.300.30">
    <property type="match status" value="1"/>
</dbReference>
<evidence type="ECO:0000256" key="3">
    <source>
        <dbReference type="ARBA" id="ARBA00007971"/>
    </source>
</evidence>
<dbReference type="Proteomes" id="UP000446786">
    <property type="component" value="Unassembled WGS sequence"/>
</dbReference>
<dbReference type="PANTHER" id="PTHR30046:SF0">
    <property type="entry name" value="FLAGELLAR M-RING PROTEIN"/>
    <property type="match status" value="1"/>
</dbReference>
<dbReference type="InterPro" id="IPR006182">
    <property type="entry name" value="FliF_N_dom"/>
</dbReference>
<dbReference type="InterPro" id="IPR045851">
    <property type="entry name" value="AMP-bd_C_sf"/>
</dbReference>
<dbReference type="OrthoDB" id="9807026at2"/>
<dbReference type="GO" id="GO:0005886">
    <property type="term" value="C:plasma membrane"/>
    <property type="evidence" value="ECO:0007669"/>
    <property type="project" value="UniProtKB-SubCell"/>
</dbReference>
<organism evidence="14 16">
    <name type="scientific">Parerythrobacter jejuensis</name>
    <dbReference type="NCBI Taxonomy" id="795812"/>
    <lineage>
        <taxon>Bacteria</taxon>
        <taxon>Pseudomonadati</taxon>
        <taxon>Pseudomonadota</taxon>
        <taxon>Alphaproteobacteria</taxon>
        <taxon>Sphingomonadales</taxon>
        <taxon>Erythrobacteraceae</taxon>
        <taxon>Parerythrobacter</taxon>
    </lineage>
</organism>
<dbReference type="Pfam" id="PF08345">
    <property type="entry name" value="YscJ_FliF_C"/>
    <property type="match status" value="1"/>
</dbReference>
<dbReference type="NCBIfam" id="TIGR00206">
    <property type="entry name" value="fliF"/>
    <property type="match status" value="1"/>
</dbReference>
<evidence type="ECO:0000256" key="11">
    <source>
        <dbReference type="SAM" id="Phobius"/>
    </source>
</evidence>
<keyword evidence="14" id="KW-0282">Flagellum</keyword>
<comment type="function">
    <text evidence="9">The M ring may be actively involved in energy transduction.</text>
</comment>
<keyword evidence="14" id="KW-0969">Cilium</keyword>
<comment type="similarity">
    <text evidence="3 9">Belongs to the FliF family.</text>
</comment>
<feature type="compositionally biased region" description="Low complexity" evidence="10">
    <location>
        <begin position="292"/>
        <end position="307"/>
    </location>
</feature>
<evidence type="ECO:0000256" key="2">
    <source>
        <dbReference type="ARBA" id="ARBA00004651"/>
    </source>
</evidence>
<feature type="domain" description="Flagellar M-ring N-terminal" evidence="12">
    <location>
        <begin position="50"/>
        <end position="220"/>
    </location>
</feature>
<evidence type="ECO:0000313" key="16">
    <source>
        <dbReference type="Proteomes" id="UP000446786"/>
    </source>
</evidence>
<comment type="subcellular location">
    <subcellularLocation>
        <location evidence="1 9">Bacterial flagellum basal body</location>
    </subcellularLocation>
    <subcellularLocation>
        <location evidence="2">Cell membrane</location>
        <topology evidence="2">Multi-pass membrane protein</topology>
    </subcellularLocation>
</comment>
<keyword evidence="16" id="KW-1185">Reference proteome</keyword>
<keyword evidence="5 11" id="KW-0812">Transmembrane</keyword>
<name>A0A845AP22_9SPHN</name>
<dbReference type="InterPro" id="IPR043427">
    <property type="entry name" value="YscJ/FliF"/>
</dbReference>
<evidence type="ECO:0000256" key="7">
    <source>
        <dbReference type="ARBA" id="ARBA00023136"/>
    </source>
</evidence>
<keyword evidence="6 11" id="KW-1133">Transmembrane helix</keyword>
<accession>A0A845AP22</accession>
<sequence length="533" mass="55477">MAGFADAPLASRVNAFLGQPAIRKSLPAFAGLGALSLAGALYLGLSSGPQRVLYSSLSDGERAQIVETLESGGVTYDIDAATGTLTVSEDDLYRARMLVASNGALAAPETGSDMLNSIPLGASRTLEGERLRLARERELTMTIAEIDGIEAARVHLATPERSVFVREKVAPSASVMVRLTRGSQLEKDQVDAIVNLVAGSVPGLSAGAVQVVDQNGQLLSVDQDQAGTSLTLQREFESKLRDQLAKLLIPMLGAGNFSTEVQVSLDMQESTSARESYDKDGALRNEAETRSVRGAAAQAGGVPGVLANTPPPPAELADEAPEGTAPDAAPDTNDTESSARRTYALGREVAVTSTLPGSIARLSVAVAVSEEALKKIAPADEAKLRELIQAAVGANPDRGDTVTVMVGAFEPATIADTPFYETSWFAMALRYSGGLIALLLVLLLGVRPLLAILRGDTTAAEDTEDEEGEQSVSATEGAEAGIAIAASPDASGSLAGPANLREQVALARRIANEQPDRAVTALQRMLAAPRKEA</sequence>
<keyword evidence="4" id="KW-1003">Cell membrane</keyword>
<gene>
    <name evidence="14" type="primary">fliF</name>
    <name evidence="14" type="ORF">GRI94_02105</name>
    <name evidence="15" type="ORF">GRI94_16195</name>
</gene>